<reference evidence="3" key="1">
    <citation type="journal article" date="2017" name="Appl. Environ. Microbiol.">
        <title>Genomic analysis of Calderihabitans maritimus KKC1, a thermophilic hydrogenogenic carboxydotrophic bacterium isolated from marine sediment.</title>
        <authorList>
            <person name="Omae K."/>
            <person name="Yoneda Y."/>
            <person name="Fukuyama Y."/>
            <person name="Yoshida T."/>
            <person name="Sako Y."/>
        </authorList>
    </citation>
    <scope>NUCLEOTIDE SEQUENCE [LARGE SCALE GENOMIC DNA]</scope>
    <source>
        <strain evidence="3">KKC1</strain>
    </source>
</reference>
<dbReference type="Pfam" id="PF12389">
    <property type="entry name" value="Peptidase_M73"/>
    <property type="match status" value="1"/>
</dbReference>
<dbReference type="EMBL" id="BDGJ01000042">
    <property type="protein sequence ID" value="GAW91971.1"/>
    <property type="molecule type" value="Genomic_DNA"/>
</dbReference>
<gene>
    <name evidence="2" type="ORF">KKC1_11310</name>
</gene>
<keyword evidence="3" id="KW-1185">Reference proteome</keyword>
<evidence type="ECO:0000256" key="1">
    <source>
        <dbReference type="SAM" id="SignalP"/>
    </source>
</evidence>
<protein>
    <submittedName>
        <fullName evidence="2">Spore coat-associated protein</fullName>
    </submittedName>
</protein>
<accession>A0A1Z5HRL4</accession>
<evidence type="ECO:0000313" key="3">
    <source>
        <dbReference type="Proteomes" id="UP000197032"/>
    </source>
</evidence>
<organism evidence="2 3">
    <name type="scientific">Calderihabitans maritimus</name>
    <dbReference type="NCBI Taxonomy" id="1246530"/>
    <lineage>
        <taxon>Bacteria</taxon>
        <taxon>Bacillati</taxon>
        <taxon>Bacillota</taxon>
        <taxon>Clostridia</taxon>
        <taxon>Neomoorellales</taxon>
        <taxon>Calderihabitantaceae</taxon>
        <taxon>Calderihabitans</taxon>
    </lineage>
</organism>
<feature type="chain" id="PRO_5012532063" evidence="1">
    <location>
        <begin position="26"/>
        <end position="206"/>
    </location>
</feature>
<feature type="signal peptide" evidence="1">
    <location>
        <begin position="1"/>
        <end position="25"/>
    </location>
</feature>
<proteinExistence type="predicted"/>
<sequence>MLTKKLFLMGIAVAMISLLAGRATFAIFSDSASNDSTFSAGTVSINANRNDGDPVPGPMFYVTSEQGRTYDGRFPGINTTDVWAPGDYHSRTLNVTNDGSLAVKITQLGATVRGINDPTVLAEFLNKMLVTVVQTTNQNNPTVLFTGTLGELVNGPVEVLNQVNISPTATQDLTYTVTMDITAGNLLQGVEALVDFSVYVEQLRNN</sequence>
<evidence type="ECO:0000313" key="2">
    <source>
        <dbReference type="EMBL" id="GAW91971.1"/>
    </source>
</evidence>
<dbReference type="AlphaFoldDB" id="A0A1Z5HRL4"/>
<dbReference type="InterPro" id="IPR023833">
    <property type="entry name" value="Signal_pept_SipW-depend-type"/>
</dbReference>
<name>A0A1Z5HRL4_9FIRM</name>
<dbReference type="Proteomes" id="UP000197032">
    <property type="component" value="Unassembled WGS sequence"/>
</dbReference>
<dbReference type="NCBIfam" id="TIGR04088">
    <property type="entry name" value="cognate_SipW"/>
    <property type="match status" value="1"/>
</dbReference>
<dbReference type="InterPro" id="IPR022121">
    <property type="entry name" value="Peptidase_M73_camelysin"/>
</dbReference>
<comment type="caution">
    <text evidence="2">The sequence shown here is derived from an EMBL/GenBank/DDBJ whole genome shotgun (WGS) entry which is preliminary data.</text>
</comment>
<keyword evidence="1" id="KW-0732">Signal</keyword>